<reference evidence="1 2" key="1">
    <citation type="journal article" date="2015" name="Genome Biol. Evol.">
        <title>Comparative Genomics of a Bacterivorous Green Alga Reveals Evolutionary Causalities and Consequences of Phago-Mixotrophic Mode of Nutrition.</title>
        <authorList>
            <person name="Burns J.A."/>
            <person name="Paasch A."/>
            <person name="Narechania A."/>
            <person name="Kim E."/>
        </authorList>
    </citation>
    <scope>NUCLEOTIDE SEQUENCE [LARGE SCALE GENOMIC DNA]</scope>
    <source>
        <strain evidence="1 2">PLY_AMNH</strain>
    </source>
</reference>
<keyword evidence="2" id="KW-1185">Reference proteome</keyword>
<comment type="caution">
    <text evidence="1">The sequence shown here is derived from an EMBL/GenBank/DDBJ whole genome shotgun (WGS) entry which is preliminary data.</text>
</comment>
<evidence type="ECO:0008006" key="3">
    <source>
        <dbReference type="Google" id="ProtNLM"/>
    </source>
</evidence>
<dbReference type="Proteomes" id="UP001190700">
    <property type="component" value="Unassembled WGS sequence"/>
</dbReference>
<dbReference type="AlphaFoldDB" id="A0AAE0FQ83"/>
<protein>
    <recommendedName>
        <fullName evidence="3">Aldo/keto reductase</fullName>
    </recommendedName>
</protein>
<evidence type="ECO:0000313" key="2">
    <source>
        <dbReference type="Proteomes" id="UP001190700"/>
    </source>
</evidence>
<organism evidence="1 2">
    <name type="scientific">Cymbomonas tetramitiformis</name>
    <dbReference type="NCBI Taxonomy" id="36881"/>
    <lineage>
        <taxon>Eukaryota</taxon>
        <taxon>Viridiplantae</taxon>
        <taxon>Chlorophyta</taxon>
        <taxon>Pyramimonadophyceae</taxon>
        <taxon>Pyramimonadales</taxon>
        <taxon>Pyramimonadaceae</taxon>
        <taxon>Cymbomonas</taxon>
    </lineage>
</organism>
<feature type="non-terminal residue" evidence="1">
    <location>
        <position position="1"/>
    </location>
</feature>
<proteinExistence type="predicted"/>
<gene>
    <name evidence="1" type="ORF">CYMTET_27525</name>
</gene>
<dbReference type="EMBL" id="LGRX02015153">
    <property type="protein sequence ID" value="KAK3263685.1"/>
    <property type="molecule type" value="Genomic_DNA"/>
</dbReference>
<evidence type="ECO:0000313" key="1">
    <source>
        <dbReference type="EMBL" id="KAK3263685.1"/>
    </source>
</evidence>
<name>A0AAE0FQ83_9CHLO</name>
<dbReference type="SUPFAM" id="SSF51430">
    <property type="entry name" value="NAD(P)-linked oxidoreductase"/>
    <property type="match status" value="1"/>
</dbReference>
<sequence length="73" mass="7634">VALNYLIGKGNVMPIPGAKSAAHANEFAGALGWSLSEDEALELQTTARELRETVKADSAAMRFMDGALKSAGL</sequence>
<dbReference type="InterPro" id="IPR036812">
    <property type="entry name" value="NAD(P)_OxRdtase_dom_sf"/>
</dbReference>
<dbReference type="Gene3D" id="3.20.20.100">
    <property type="entry name" value="NADP-dependent oxidoreductase domain"/>
    <property type="match status" value="1"/>
</dbReference>
<accession>A0AAE0FQ83</accession>